<dbReference type="Gene3D" id="2.40.30.160">
    <property type="match status" value="1"/>
</dbReference>
<dbReference type="PANTHER" id="PTHR22602">
    <property type="entry name" value="TRANSFERASE CAF17, MITOCHONDRIAL-RELATED"/>
    <property type="match status" value="1"/>
</dbReference>
<evidence type="ECO:0000313" key="1">
    <source>
        <dbReference type="EMBL" id="WWR12045.1"/>
    </source>
</evidence>
<sequence length="314" mass="37296">MKSYKIGNRIFTLYNSSLQKEFKYEKNKNYLFYLSNLSILSIYGKQSLNMLQSQLTCNLNKISLNLMQKGTICNEKGQIFSLLDIIFWKNFHLILPNDVLKEINMLLKIPALLSNVKIKNQNKYYIYGFYFINKQDLLPFHPSLLLKIKQNKVIKTKKFFCYSINKKLFILIIYKKNKNTLINNFKQLNQIKGSLSWHKLQIENKIFSICQETQKMFTPNKLTLLPSEYISLNKGCYKGQEIINKLFYKSKKKYFLKHFVIEKKDKPFPGKKIFDLKNIELGRFIDICPISHYKYLTLVSINTNKKIHSIKLEK</sequence>
<dbReference type="RefSeq" id="WP_338521618.1">
    <property type="nucleotide sequence ID" value="NZ_CP135136.1"/>
</dbReference>
<evidence type="ECO:0000313" key="2">
    <source>
        <dbReference type="Proteomes" id="UP001360424"/>
    </source>
</evidence>
<dbReference type="Gene3D" id="3.30.70.1630">
    <property type="match status" value="1"/>
</dbReference>
<dbReference type="Gene3D" id="3.30.70.1400">
    <property type="entry name" value="Aminomethyltransferase beta-barrel domains"/>
    <property type="match status" value="1"/>
</dbReference>
<proteinExistence type="predicted"/>
<dbReference type="NCBIfam" id="TIGR03317">
    <property type="entry name" value="ygfZ_signature"/>
    <property type="match status" value="1"/>
</dbReference>
<accession>A0ABZ2GY17</accession>
<dbReference type="InterPro" id="IPR017703">
    <property type="entry name" value="YgfZ/GCV_T_CS"/>
</dbReference>
<dbReference type="SUPFAM" id="SSF103025">
    <property type="entry name" value="Folate-binding domain"/>
    <property type="match status" value="1"/>
</dbReference>
<dbReference type="PANTHER" id="PTHR22602:SF0">
    <property type="entry name" value="TRANSFERASE CAF17, MITOCHONDRIAL-RELATED"/>
    <property type="match status" value="1"/>
</dbReference>
<dbReference type="InterPro" id="IPR045179">
    <property type="entry name" value="YgfZ/GcvT"/>
</dbReference>
<organism evidence="1 2">
    <name type="scientific">Candidatus Legionella polyplacis</name>
    <dbReference type="NCBI Taxonomy" id="2005262"/>
    <lineage>
        <taxon>Bacteria</taxon>
        <taxon>Pseudomonadati</taxon>
        <taxon>Pseudomonadota</taxon>
        <taxon>Gammaproteobacteria</taxon>
        <taxon>Legionellales</taxon>
        <taxon>Legionellaceae</taxon>
        <taxon>Legionella</taxon>
    </lineage>
</organism>
<evidence type="ECO:0008006" key="3">
    <source>
        <dbReference type="Google" id="ProtNLM"/>
    </source>
</evidence>
<keyword evidence="2" id="KW-1185">Reference proteome</keyword>
<dbReference type="EMBL" id="CP135136">
    <property type="protein sequence ID" value="WWR12045.1"/>
    <property type="molecule type" value="Genomic_DNA"/>
</dbReference>
<name>A0ABZ2GY17_9GAMM</name>
<protein>
    <recommendedName>
        <fullName evidence="3">Aminomethyltransferase folate-binding domain-containing protein</fullName>
    </recommendedName>
</protein>
<gene>
    <name evidence="1" type="ORF">RQL38_00140</name>
</gene>
<reference evidence="1" key="1">
    <citation type="submission" date="2023-09" db="EMBL/GenBank/DDBJ databases">
        <title>Genomes of two closely related lineages of the louse Polyplax serrata with different host specificities.</title>
        <authorList>
            <person name="Martinu J."/>
            <person name="Tarabai H."/>
            <person name="Stefka J."/>
            <person name="Hypsa V."/>
        </authorList>
    </citation>
    <scope>NUCLEOTIDE SEQUENCE [LARGE SCALE GENOMIC DNA]</scope>
    <source>
        <strain evidence="1">HR10_N</strain>
    </source>
</reference>
<dbReference type="Proteomes" id="UP001360424">
    <property type="component" value="Chromosome"/>
</dbReference>